<protein>
    <recommendedName>
        <fullName evidence="4">VanZ-like domain-containing protein</fullName>
    </recommendedName>
</protein>
<dbReference type="InterPro" id="IPR006976">
    <property type="entry name" value="VanZ-like"/>
</dbReference>
<evidence type="ECO:0000256" key="3">
    <source>
        <dbReference type="SAM" id="SignalP"/>
    </source>
</evidence>
<evidence type="ECO:0000313" key="5">
    <source>
        <dbReference type="EMBL" id="KAH7362295.1"/>
    </source>
</evidence>
<feature type="signal peptide" evidence="3">
    <location>
        <begin position="1"/>
        <end position="21"/>
    </location>
</feature>
<dbReference type="PANTHER" id="PTHR28008">
    <property type="entry name" value="DOMAIN PROTEIN, PUTATIVE (AFU_ORTHOLOGUE AFUA_3G10980)-RELATED"/>
    <property type="match status" value="1"/>
</dbReference>
<evidence type="ECO:0000313" key="6">
    <source>
        <dbReference type="Proteomes" id="UP000813385"/>
    </source>
</evidence>
<feature type="domain" description="VanZ-like" evidence="4">
    <location>
        <begin position="33"/>
        <end position="110"/>
    </location>
</feature>
<name>A0A8K0X505_9PEZI</name>
<feature type="transmembrane region" description="Helical" evidence="2">
    <location>
        <begin position="37"/>
        <end position="53"/>
    </location>
</feature>
<dbReference type="PANTHER" id="PTHR28008:SF1">
    <property type="entry name" value="DOMAIN PROTEIN, PUTATIVE (AFU_ORTHOLOGUE AFUA_3G10980)-RELATED"/>
    <property type="match status" value="1"/>
</dbReference>
<keyword evidence="6" id="KW-1185">Reference proteome</keyword>
<organism evidence="5 6">
    <name type="scientific">Plectosphaerella cucumerina</name>
    <dbReference type="NCBI Taxonomy" id="40658"/>
    <lineage>
        <taxon>Eukaryota</taxon>
        <taxon>Fungi</taxon>
        <taxon>Dikarya</taxon>
        <taxon>Ascomycota</taxon>
        <taxon>Pezizomycotina</taxon>
        <taxon>Sordariomycetes</taxon>
        <taxon>Hypocreomycetidae</taxon>
        <taxon>Glomerellales</taxon>
        <taxon>Plectosphaerellaceae</taxon>
        <taxon>Plectosphaerella</taxon>
    </lineage>
</organism>
<keyword evidence="2" id="KW-0812">Transmembrane</keyword>
<dbReference type="Pfam" id="PF04892">
    <property type="entry name" value="VanZ"/>
    <property type="match status" value="1"/>
</dbReference>
<feature type="chain" id="PRO_5035464121" description="VanZ-like domain-containing protein" evidence="3">
    <location>
        <begin position="22"/>
        <end position="201"/>
    </location>
</feature>
<feature type="transmembrane region" description="Helical" evidence="2">
    <location>
        <begin position="60"/>
        <end position="79"/>
    </location>
</feature>
<feature type="compositionally biased region" description="Acidic residues" evidence="1">
    <location>
        <begin position="130"/>
        <end position="139"/>
    </location>
</feature>
<dbReference type="NCBIfam" id="NF037970">
    <property type="entry name" value="vanZ_1"/>
    <property type="match status" value="1"/>
</dbReference>
<feature type="compositionally biased region" description="Basic and acidic residues" evidence="1">
    <location>
        <begin position="183"/>
        <end position="201"/>
    </location>
</feature>
<keyword evidence="3" id="KW-0732">Signal</keyword>
<proteinExistence type="predicted"/>
<feature type="transmembrane region" description="Helical" evidence="2">
    <location>
        <begin position="91"/>
        <end position="111"/>
    </location>
</feature>
<evidence type="ECO:0000256" key="1">
    <source>
        <dbReference type="SAM" id="MobiDB-lite"/>
    </source>
</evidence>
<feature type="region of interest" description="Disordered" evidence="1">
    <location>
        <begin position="123"/>
        <end position="201"/>
    </location>
</feature>
<dbReference type="Proteomes" id="UP000813385">
    <property type="component" value="Unassembled WGS sequence"/>
</dbReference>
<keyword evidence="2" id="KW-1133">Transmembrane helix</keyword>
<evidence type="ECO:0000259" key="4">
    <source>
        <dbReference type="Pfam" id="PF04892"/>
    </source>
</evidence>
<feature type="compositionally biased region" description="Acidic residues" evidence="1">
    <location>
        <begin position="164"/>
        <end position="182"/>
    </location>
</feature>
<gene>
    <name evidence="5" type="ORF">B0T11DRAFT_328383</name>
</gene>
<dbReference type="OrthoDB" id="63581at2759"/>
<reference evidence="5" key="1">
    <citation type="journal article" date="2021" name="Nat. Commun.">
        <title>Genetic determinants of endophytism in the Arabidopsis root mycobiome.</title>
        <authorList>
            <person name="Mesny F."/>
            <person name="Miyauchi S."/>
            <person name="Thiergart T."/>
            <person name="Pickel B."/>
            <person name="Atanasova L."/>
            <person name="Karlsson M."/>
            <person name="Huettel B."/>
            <person name="Barry K.W."/>
            <person name="Haridas S."/>
            <person name="Chen C."/>
            <person name="Bauer D."/>
            <person name="Andreopoulos W."/>
            <person name="Pangilinan J."/>
            <person name="LaButti K."/>
            <person name="Riley R."/>
            <person name="Lipzen A."/>
            <person name="Clum A."/>
            <person name="Drula E."/>
            <person name="Henrissat B."/>
            <person name="Kohler A."/>
            <person name="Grigoriev I.V."/>
            <person name="Martin F.M."/>
            <person name="Hacquard S."/>
        </authorList>
    </citation>
    <scope>NUCLEOTIDE SEQUENCE</scope>
    <source>
        <strain evidence="5">MPI-CAGE-AT-0016</strain>
    </source>
</reference>
<dbReference type="AlphaFoldDB" id="A0A8K0X505"/>
<dbReference type="EMBL" id="JAGPXD010000003">
    <property type="protein sequence ID" value="KAH7362295.1"/>
    <property type="molecule type" value="Genomic_DNA"/>
</dbReference>
<keyword evidence="2" id="KW-0472">Membrane</keyword>
<evidence type="ECO:0000256" key="2">
    <source>
        <dbReference type="SAM" id="Phobius"/>
    </source>
</evidence>
<accession>A0A8K0X505</accession>
<sequence>MRIRLPFAGAFFILLLIAAYAGLTPLQLGQYVNDKVLHFLTFFLLTVVFYWILDTTRRRNLNLTLIICTGGLGIGSEVLQSLLPNGRDFDLYDILANIVGSLAAVGLCTLYHKRMLERRRAQRGYGAVPGEDDGADMELGENGGQEEGVVDAVAPAQPARTLEDEVDNWDENAVDDWDDDDDVGKTKAKDGDLGSTAKRDD</sequence>
<comment type="caution">
    <text evidence="5">The sequence shown here is derived from an EMBL/GenBank/DDBJ whole genome shotgun (WGS) entry which is preliminary data.</text>
</comment>